<dbReference type="InParanoid" id="A7S2G0"/>
<evidence type="ECO:0000256" key="5">
    <source>
        <dbReference type="ARBA" id="ARBA00023136"/>
    </source>
</evidence>
<comment type="subcellular location">
    <subcellularLocation>
        <location evidence="1">Cell membrane</location>
        <topology evidence="1">Multi-pass membrane protein</topology>
    </subcellularLocation>
</comment>
<feature type="domain" description="G-protein coupled receptors family 1 profile" evidence="7">
    <location>
        <begin position="347"/>
        <end position="385"/>
    </location>
</feature>
<feature type="signal peptide" evidence="6">
    <location>
        <begin position="1"/>
        <end position="21"/>
    </location>
</feature>
<dbReference type="Gene3D" id="1.20.1070.10">
    <property type="entry name" value="Rhodopsin 7-helix transmembrane proteins"/>
    <property type="match status" value="1"/>
</dbReference>
<evidence type="ECO:0000256" key="2">
    <source>
        <dbReference type="ARBA" id="ARBA00022475"/>
    </source>
</evidence>
<organism evidence="8 9">
    <name type="scientific">Nematostella vectensis</name>
    <name type="common">Starlet sea anemone</name>
    <dbReference type="NCBI Taxonomy" id="45351"/>
    <lineage>
        <taxon>Eukaryota</taxon>
        <taxon>Metazoa</taxon>
        <taxon>Cnidaria</taxon>
        <taxon>Anthozoa</taxon>
        <taxon>Hexacorallia</taxon>
        <taxon>Actiniaria</taxon>
        <taxon>Edwardsiidae</taxon>
        <taxon>Nematostella</taxon>
    </lineage>
</organism>
<gene>
    <name evidence="8" type="ORF">NEMVEDRAFT_v1g205757</name>
</gene>
<evidence type="ECO:0000256" key="1">
    <source>
        <dbReference type="ARBA" id="ARBA00004651"/>
    </source>
</evidence>
<evidence type="ECO:0000256" key="4">
    <source>
        <dbReference type="ARBA" id="ARBA00022989"/>
    </source>
</evidence>
<proteinExistence type="predicted"/>
<keyword evidence="2" id="KW-1003">Cell membrane</keyword>
<evidence type="ECO:0000256" key="3">
    <source>
        <dbReference type="ARBA" id="ARBA00022692"/>
    </source>
</evidence>
<dbReference type="CDD" id="cd00637">
    <property type="entry name" value="7tm_classA_rhodopsin-like"/>
    <property type="match status" value="1"/>
</dbReference>
<sequence>MASYCLVGLVTLLVCAQCIGALTVRDYGSFQVSMLRHGEIYATDRACYAWEDVTPWYHGMTHIRGPNDKQGDIRMRVDCPVKIFLAIDSRYPQNGPPNDQYKRTPDSVVLGGCHARTLFYIYESIVTHGPGHVIINAFSDNMAGIFLRDARLISPAARLHVTSLPAGWELGMMRDGEKYATNRASYAMTDVAPKFYGTLHLRGPNDKTSPMTFNINVPATLYVAIDTRYPNPLDRSFVATGEKLVLAGSHPRTDFAVYEKSLPPGNVVISLSATRMLAVMLKPQIDNTFKAGSPLRGMEAPMNSSISCIGYIKAYFLFEYEPTSWVTRSCYVTATISTVSAVPATFLNLLVIAAIARSSTLRSPSFLLICSMAVSDLLVGLLFQPRFTVLRVAEAMGDFDVYCRAAYLASFGNVVIRDDRCDD</sequence>
<dbReference type="InterPro" id="IPR017452">
    <property type="entry name" value="GPCR_Rhodpsn_7TM"/>
</dbReference>
<feature type="chain" id="PRO_5002714681" description="G-protein coupled receptors family 1 profile domain-containing protein" evidence="6">
    <location>
        <begin position="22"/>
        <end position="423"/>
    </location>
</feature>
<dbReference type="EMBL" id="DS469568">
    <property type="protein sequence ID" value="EDO42143.1"/>
    <property type="molecule type" value="Genomic_DNA"/>
</dbReference>
<reference evidence="8 9" key="1">
    <citation type="journal article" date="2007" name="Science">
        <title>Sea anemone genome reveals ancestral eumetazoan gene repertoire and genomic organization.</title>
        <authorList>
            <person name="Putnam N.H."/>
            <person name="Srivastava M."/>
            <person name="Hellsten U."/>
            <person name="Dirks B."/>
            <person name="Chapman J."/>
            <person name="Salamov A."/>
            <person name="Terry A."/>
            <person name="Shapiro H."/>
            <person name="Lindquist E."/>
            <person name="Kapitonov V.V."/>
            <person name="Jurka J."/>
            <person name="Genikhovich G."/>
            <person name="Grigoriev I.V."/>
            <person name="Lucas S.M."/>
            <person name="Steele R.E."/>
            <person name="Finnerty J.R."/>
            <person name="Technau U."/>
            <person name="Martindale M.Q."/>
            <person name="Rokhsar D.S."/>
        </authorList>
    </citation>
    <scope>NUCLEOTIDE SEQUENCE [LARGE SCALE GENOMIC DNA]</scope>
    <source>
        <strain evidence="9">CH2 X CH6</strain>
    </source>
</reference>
<protein>
    <recommendedName>
        <fullName evidence="7">G-protein coupled receptors family 1 profile domain-containing protein</fullName>
    </recommendedName>
</protein>
<keyword evidence="9" id="KW-1185">Reference proteome</keyword>
<dbReference type="GO" id="GO:0005886">
    <property type="term" value="C:plasma membrane"/>
    <property type="evidence" value="ECO:0007669"/>
    <property type="project" value="UniProtKB-SubCell"/>
</dbReference>
<evidence type="ECO:0000313" key="9">
    <source>
        <dbReference type="Proteomes" id="UP000001593"/>
    </source>
</evidence>
<dbReference type="PROSITE" id="PS50262">
    <property type="entry name" value="G_PROTEIN_RECEP_F1_2"/>
    <property type="match status" value="1"/>
</dbReference>
<keyword evidence="4" id="KW-1133">Transmembrane helix</keyword>
<accession>A7S2G0</accession>
<dbReference type="Proteomes" id="UP000001593">
    <property type="component" value="Unassembled WGS sequence"/>
</dbReference>
<keyword evidence="6" id="KW-0732">Signal</keyword>
<dbReference type="OMA" id="ESIVTHG"/>
<dbReference type="HOGENOM" id="CLU_649421_0_0_1"/>
<evidence type="ECO:0000259" key="7">
    <source>
        <dbReference type="PROSITE" id="PS50262"/>
    </source>
</evidence>
<dbReference type="AlphaFoldDB" id="A7S2G0"/>
<evidence type="ECO:0000313" key="8">
    <source>
        <dbReference type="EMBL" id="EDO42143.1"/>
    </source>
</evidence>
<dbReference type="SUPFAM" id="SSF81321">
    <property type="entry name" value="Family A G protein-coupled receptor-like"/>
    <property type="match status" value="1"/>
</dbReference>
<evidence type="ECO:0000256" key="6">
    <source>
        <dbReference type="SAM" id="SignalP"/>
    </source>
</evidence>
<dbReference type="PANTHER" id="PTHR22750">
    <property type="entry name" value="G-PROTEIN COUPLED RECEPTOR"/>
    <property type="match status" value="1"/>
</dbReference>
<keyword evidence="5" id="KW-0472">Membrane</keyword>
<name>A7S2G0_NEMVE</name>
<keyword evidence="3" id="KW-0812">Transmembrane</keyword>